<dbReference type="SMART" id="SM00892">
    <property type="entry name" value="Endonuclease_NS"/>
    <property type="match status" value="1"/>
</dbReference>
<evidence type="ECO:0000256" key="12">
    <source>
        <dbReference type="ARBA" id="ARBA00023128"/>
    </source>
</evidence>
<organism evidence="20 21">
    <name type="scientific">Saccharomyces cerevisiae x Saccharomyces kudriavzevii (strain VIN7)</name>
    <name type="common">Yeast</name>
    <dbReference type="NCBI Taxonomy" id="1095631"/>
    <lineage>
        <taxon>Eukaryota</taxon>
        <taxon>Fungi</taxon>
        <taxon>Dikarya</taxon>
        <taxon>Ascomycota</taxon>
        <taxon>Saccharomycotina</taxon>
        <taxon>Saccharomycetes</taxon>
        <taxon>Saccharomycetales</taxon>
        <taxon>Saccharomycetaceae</taxon>
        <taxon>Saccharomyces</taxon>
    </lineage>
</organism>
<evidence type="ECO:0000256" key="9">
    <source>
        <dbReference type="ARBA" id="ARBA00022792"/>
    </source>
</evidence>
<accession>H0GWJ3</accession>
<dbReference type="GO" id="GO:0004521">
    <property type="term" value="F:RNA endonuclease activity"/>
    <property type="evidence" value="ECO:0007669"/>
    <property type="project" value="TreeGrafter"/>
</dbReference>
<dbReference type="PhylomeDB" id="H0GWJ3"/>
<dbReference type="InterPro" id="IPR018524">
    <property type="entry name" value="DNA/RNA_endonuclease_AS"/>
</dbReference>
<dbReference type="GO" id="GO:0005743">
    <property type="term" value="C:mitochondrial inner membrane"/>
    <property type="evidence" value="ECO:0007669"/>
    <property type="project" value="UniProtKB-SubCell"/>
</dbReference>
<dbReference type="Gene3D" id="3.40.570.10">
    <property type="entry name" value="Extracellular Endonuclease, subunit A"/>
    <property type="match status" value="1"/>
</dbReference>
<feature type="domain" description="DNA/RNA non-specific endonuclease/pyrophosphatase/phosphodiesterase" evidence="19">
    <location>
        <begin position="73"/>
        <end position="290"/>
    </location>
</feature>
<evidence type="ECO:0000256" key="13">
    <source>
        <dbReference type="ARBA" id="ARBA00023136"/>
    </source>
</evidence>
<dbReference type="FunFam" id="3.40.570.10:FF:000004">
    <property type="entry name" value="Nuclease 1, mitochondrial"/>
    <property type="match status" value="1"/>
</dbReference>
<evidence type="ECO:0000256" key="4">
    <source>
        <dbReference type="ARBA" id="ARBA00010052"/>
    </source>
</evidence>
<dbReference type="InterPro" id="IPR020821">
    <property type="entry name" value="ENPP1-3/EXOG-like_nuc-like"/>
</dbReference>
<dbReference type="PANTHER" id="PTHR13966:SF5">
    <property type="entry name" value="ENDONUCLEASE G, MITOCHONDRIAL"/>
    <property type="match status" value="1"/>
</dbReference>
<dbReference type="GO" id="GO:0006401">
    <property type="term" value="P:RNA catabolic process"/>
    <property type="evidence" value="ECO:0007669"/>
    <property type="project" value="UniProtKB-ARBA"/>
</dbReference>
<sequence>MSSRILLSGLVGLGAGTGLTYLLLNKRSPGQVIESPYPITQKSNGKIQPHSFKVDPSGFFKYGFPGPIHDLQNREEFISCYNRQTQNPYWVLEHITPESMAARNADRKNSFFREDEVIPEKFRGKLSDYFRSGYDRGHQAPAADAKFSQQAMNDTFYLSNICPQVGGGFNRDYWAHLEYFCRGLTKKYQSVRIVTGPLYLPKKDPADNKFKITYEVIGNPPSIAVPTHFFKLIVAESPTNNPTREDIAVAAFVLPNEPISNETKLTDFEVPVDALERSTGLEFLQKVPLLKKKALCKEVNCQIVVRDFSNAAIKPSKDLKLLAPPKNAD</sequence>
<keyword evidence="11" id="KW-0460">Magnesium</keyword>
<feature type="binding site" evidence="16">
    <location>
        <position position="170"/>
    </location>
    <ligand>
        <name>Mg(2+)</name>
        <dbReference type="ChEBI" id="CHEBI:18420"/>
        <note>catalytic</note>
    </ligand>
</feature>
<keyword evidence="10 17" id="KW-0378">Hydrolase</keyword>
<evidence type="ECO:0000256" key="10">
    <source>
        <dbReference type="ARBA" id="ARBA00022801"/>
    </source>
</evidence>
<evidence type="ECO:0000256" key="3">
    <source>
        <dbReference type="ARBA" id="ARBA00004273"/>
    </source>
</evidence>
<evidence type="ECO:0000256" key="7">
    <source>
        <dbReference type="ARBA" id="ARBA00022723"/>
    </source>
</evidence>
<dbReference type="GO" id="GO:0005634">
    <property type="term" value="C:nucleus"/>
    <property type="evidence" value="ECO:0007669"/>
    <property type="project" value="UniProtKB-ARBA"/>
</dbReference>
<dbReference type="GO" id="GO:0046872">
    <property type="term" value="F:metal ion binding"/>
    <property type="evidence" value="ECO:0007669"/>
    <property type="project" value="UniProtKB-KW"/>
</dbReference>
<dbReference type="PANTHER" id="PTHR13966">
    <property type="entry name" value="ENDONUCLEASE RELATED"/>
    <property type="match status" value="1"/>
</dbReference>
<keyword evidence="14" id="KW-0464">Manganese</keyword>
<evidence type="ECO:0000256" key="2">
    <source>
        <dbReference type="ARBA" id="ARBA00001946"/>
    </source>
</evidence>
<dbReference type="Proteomes" id="UP000009009">
    <property type="component" value="Unassembled WGS sequence"/>
</dbReference>
<evidence type="ECO:0000256" key="15">
    <source>
        <dbReference type="PIRSR" id="PIRSR640255-1"/>
    </source>
</evidence>
<dbReference type="InterPro" id="IPR040255">
    <property type="entry name" value="Non-specific_endonuclease"/>
</dbReference>
<comment type="subunit">
    <text evidence="5">Homodimer.</text>
</comment>
<evidence type="ECO:0000259" key="18">
    <source>
        <dbReference type="SMART" id="SM00477"/>
    </source>
</evidence>
<dbReference type="SMART" id="SM00477">
    <property type="entry name" value="NUC"/>
    <property type="match status" value="1"/>
</dbReference>
<evidence type="ECO:0000256" key="11">
    <source>
        <dbReference type="ARBA" id="ARBA00022842"/>
    </source>
</evidence>
<dbReference type="HOGENOM" id="CLU_055174_0_2_1"/>
<dbReference type="GO" id="GO:0003676">
    <property type="term" value="F:nucleic acid binding"/>
    <property type="evidence" value="ECO:0007669"/>
    <property type="project" value="InterPro"/>
</dbReference>
<dbReference type="InterPro" id="IPR044929">
    <property type="entry name" value="DNA/RNA_non-sp_Endonuclease_sf"/>
</dbReference>
<keyword evidence="12" id="KW-0496">Mitochondrion</keyword>
<dbReference type="InterPro" id="IPR001604">
    <property type="entry name" value="Endo_G_ENPP1-like_dom"/>
</dbReference>
<dbReference type="GO" id="GO:0000014">
    <property type="term" value="F:single-stranded DNA endodeoxyribonuclease activity"/>
    <property type="evidence" value="ECO:0007669"/>
    <property type="project" value="TreeGrafter"/>
</dbReference>
<evidence type="ECO:0000256" key="1">
    <source>
        <dbReference type="ARBA" id="ARBA00001936"/>
    </source>
</evidence>
<keyword evidence="21" id="KW-1185">Reference proteome</keyword>
<evidence type="ECO:0000313" key="21">
    <source>
        <dbReference type="Proteomes" id="UP000009009"/>
    </source>
</evidence>
<proteinExistence type="inferred from homology"/>
<keyword evidence="6 17" id="KW-0540">Nuclease</keyword>
<feature type="active site" description="Proton acceptor" evidence="15">
    <location>
        <position position="138"/>
    </location>
</feature>
<dbReference type="Pfam" id="PF01223">
    <property type="entry name" value="Endonuclease_NS"/>
    <property type="match status" value="1"/>
</dbReference>
<dbReference type="InterPro" id="IPR044925">
    <property type="entry name" value="His-Me_finger_sf"/>
</dbReference>
<keyword evidence="13" id="KW-0472">Membrane</keyword>
<dbReference type="EMBL" id="AGVY01000262">
    <property type="protein sequence ID" value="EHN01829.1"/>
    <property type="molecule type" value="Genomic_DNA"/>
</dbReference>
<evidence type="ECO:0000256" key="6">
    <source>
        <dbReference type="ARBA" id="ARBA00022722"/>
    </source>
</evidence>
<dbReference type="CDD" id="cd00091">
    <property type="entry name" value="NUC"/>
    <property type="match status" value="1"/>
</dbReference>
<dbReference type="AlphaFoldDB" id="H0GWJ3"/>
<keyword evidence="9" id="KW-0999">Mitochondrion inner membrane</keyword>
<keyword evidence="8 17" id="KW-0255">Endonuclease</keyword>
<gene>
    <name evidence="20" type="ORF">VIN7_7864</name>
</gene>
<evidence type="ECO:0000259" key="19">
    <source>
        <dbReference type="SMART" id="SM00892"/>
    </source>
</evidence>
<evidence type="ECO:0000256" key="8">
    <source>
        <dbReference type="ARBA" id="ARBA00022759"/>
    </source>
</evidence>
<dbReference type="GO" id="GO:0006309">
    <property type="term" value="P:apoptotic DNA fragmentation"/>
    <property type="evidence" value="ECO:0007669"/>
    <property type="project" value="TreeGrafter"/>
</dbReference>
<comment type="caution">
    <text evidence="20">The sequence shown here is derived from an EMBL/GenBank/DDBJ whole genome shotgun (WGS) entry which is preliminary data.</text>
</comment>
<dbReference type="PROSITE" id="PS01070">
    <property type="entry name" value="NUCLEASE_NON_SPEC"/>
    <property type="match status" value="1"/>
</dbReference>
<comment type="cofactor">
    <cofactor evidence="2 17">
        <name>Mg(2+)</name>
        <dbReference type="ChEBI" id="CHEBI:18420"/>
    </cofactor>
</comment>
<reference evidence="20 21" key="1">
    <citation type="journal article" date="2012" name="FEMS Yeast Res.">
        <title>The genome sequence of the wine yeast VIN7 reveals an allotriploid hybrid genome with Saccharomyces cerevisiae and Saccharomyces kudriavzevii origins.</title>
        <authorList>
            <person name="Borneman A.R."/>
            <person name="Desany B.A."/>
            <person name="Riches D."/>
            <person name="Affourtit J.P."/>
            <person name="Forgan A.H."/>
            <person name="Pretorius I.S."/>
            <person name="Egholm M."/>
            <person name="Chambers P.J."/>
        </authorList>
    </citation>
    <scope>NUCLEOTIDE SEQUENCE [LARGE SCALE GENOMIC DNA]</scope>
    <source>
        <strain evidence="20 21">VIN7</strain>
    </source>
</reference>
<evidence type="ECO:0000256" key="16">
    <source>
        <dbReference type="PIRSR" id="PIRSR640255-2"/>
    </source>
</evidence>
<evidence type="ECO:0000256" key="14">
    <source>
        <dbReference type="ARBA" id="ARBA00023211"/>
    </source>
</evidence>
<dbReference type="SUPFAM" id="SSF54060">
    <property type="entry name" value="His-Me finger endonucleases"/>
    <property type="match status" value="1"/>
</dbReference>
<evidence type="ECO:0000256" key="5">
    <source>
        <dbReference type="ARBA" id="ARBA00011738"/>
    </source>
</evidence>
<protein>
    <recommendedName>
        <fullName evidence="17">Endonuclease</fullName>
        <ecNumber evidence="17">3.1.30.-</ecNumber>
    </recommendedName>
</protein>
<evidence type="ECO:0000313" key="20">
    <source>
        <dbReference type="EMBL" id="EHN01829.1"/>
    </source>
</evidence>
<comment type="cofactor">
    <cofactor evidence="1">
        <name>Mn(2+)</name>
        <dbReference type="ChEBI" id="CHEBI:29035"/>
    </cofactor>
</comment>
<name>H0GWJ3_SACCK</name>
<feature type="domain" description="ENPP1-3/EXOG-like endonuclease/phosphodiesterase" evidence="18">
    <location>
        <begin position="74"/>
        <end position="290"/>
    </location>
</feature>
<dbReference type="EC" id="3.1.30.-" evidence="17"/>
<comment type="subcellular location">
    <subcellularLocation>
        <location evidence="3">Mitochondrion inner membrane</location>
    </subcellularLocation>
</comment>
<dbReference type="OrthoDB" id="5418055at2759"/>
<keyword evidence="7 16" id="KW-0479">Metal-binding</keyword>
<comment type="similarity">
    <text evidence="4 17">Belongs to the DNA/RNA non-specific endonuclease family.</text>
</comment>
<evidence type="ECO:0000256" key="17">
    <source>
        <dbReference type="RuleBase" id="RU366055"/>
    </source>
</evidence>